<evidence type="ECO:0000313" key="1">
    <source>
        <dbReference type="EMBL" id="KAF2225413.1"/>
    </source>
</evidence>
<organism evidence="1 2">
    <name type="scientific">Elsinoe ampelina</name>
    <dbReference type="NCBI Taxonomy" id="302913"/>
    <lineage>
        <taxon>Eukaryota</taxon>
        <taxon>Fungi</taxon>
        <taxon>Dikarya</taxon>
        <taxon>Ascomycota</taxon>
        <taxon>Pezizomycotina</taxon>
        <taxon>Dothideomycetes</taxon>
        <taxon>Dothideomycetidae</taxon>
        <taxon>Myriangiales</taxon>
        <taxon>Elsinoaceae</taxon>
        <taxon>Elsinoe</taxon>
    </lineage>
</organism>
<name>A0A6A6GIY7_9PEZI</name>
<dbReference type="OrthoDB" id="422362at2759"/>
<accession>A0A6A6GIY7</accession>
<protein>
    <submittedName>
        <fullName evidence="1">Uncharacterized protein</fullName>
    </submittedName>
</protein>
<dbReference type="EMBL" id="ML992503">
    <property type="protein sequence ID" value="KAF2225413.1"/>
    <property type="molecule type" value="Genomic_DNA"/>
</dbReference>
<proteinExistence type="predicted"/>
<dbReference type="AlphaFoldDB" id="A0A6A6GIY7"/>
<reference evidence="2" key="1">
    <citation type="journal article" date="2020" name="Stud. Mycol.">
        <title>101 Dothideomycetes genomes: A test case for predicting lifestyles and emergence of pathogens.</title>
        <authorList>
            <person name="Haridas S."/>
            <person name="Albert R."/>
            <person name="Binder M."/>
            <person name="Bloem J."/>
            <person name="LaButti K."/>
            <person name="Salamov A."/>
            <person name="Andreopoulos B."/>
            <person name="Baker S."/>
            <person name="Barry K."/>
            <person name="Bills G."/>
            <person name="Bluhm B."/>
            <person name="Cannon C."/>
            <person name="Castanera R."/>
            <person name="Culley D."/>
            <person name="Daum C."/>
            <person name="Ezra D."/>
            <person name="Gonzalez J."/>
            <person name="Henrissat B."/>
            <person name="Kuo A."/>
            <person name="Liang C."/>
            <person name="Lipzen A."/>
            <person name="Lutzoni F."/>
            <person name="Magnuson J."/>
            <person name="Mondo S."/>
            <person name="Nolan M."/>
            <person name="Ohm R."/>
            <person name="Pangilinan J."/>
            <person name="Park H.-J."/>
            <person name="Ramirez L."/>
            <person name="Alfaro M."/>
            <person name="Sun H."/>
            <person name="Tritt A."/>
            <person name="Yoshinaga Y."/>
            <person name="Zwiers L.-H."/>
            <person name="Turgeon B."/>
            <person name="Goodwin S."/>
            <person name="Spatafora J."/>
            <person name="Crous P."/>
            <person name="Grigoriev I."/>
        </authorList>
    </citation>
    <scope>NUCLEOTIDE SEQUENCE [LARGE SCALE GENOMIC DNA]</scope>
    <source>
        <strain evidence="2">CECT 20119</strain>
    </source>
</reference>
<keyword evidence="2" id="KW-1185">Reference proteome</keyword>
<dbReference type="Proteomes" id="UP000799538">
    <property type="component" value="Unassembled WGS sequence"/>
</dbReference>
<sequence>MTAPGRPGRENQASLTAMAASGLGWDAINSAREDSGNGGDFGDPAYHTIANWVRSGAAEEKTVRSDRSYSHEVRVCEVHESQWFVKAEQHDTRLHSVTQGSWFLARLL</sequence>
<gene>
    <name evidence="1" type="ORF">BDZ85DRAFT_66368</name>
</gene>
<evidence type="ECO:0000313" key="2">
    <source>
        <dbReference type="Proteomes" id="UP000799538"/>
    </source>
</evidence>